<evidence type="ECO:0000256" key="1">
    <source>
        <dbReference type="SAM" id="MobiDB-lite"/>
    </source>
</evidence>
<gene>
    <name evidence="4" type="ORF">GCM10025778_09460</name>
</gene>
<evidence type="ECO:0000259" key="3">
    <source>
        <dbReference type="Pfam" id="PF03413"/>
    </source>
</evidence>
<dbReference type="Proteomes" id="UP001501257">
    <property type="component" value="Unassembled WGS sequence"/>
</dbReference>
<proteinExistence type="predicted"/>
<keyword evidence="2" id="KW-0732">Signal</keyword>
<evidence type="ECO:0000313" key="4">
    <source>
        <dbReference type="EMBL" id="GAA5226415.1"/>
    </source>
</evidence>
<feature type="signal peptide" evidence="2">
    <location>
        <begin position="1"/>
        <end position="26"/>
    </location>
</feature>
<feature type="domain" description="PepSY" evidence="3">
    <location>
        <begin position="84"/>
        <end position="134"/>
    </location>
</feature>
<name>A0ABP9TLW4_9MICC</name>
<dbReference type="InterPro" id="IPR025711">
    <property type="entry name" value="PepSY"/>
</dbReference>
<feature type="compositionally biased region" description="Low complexity" evidence="1">
    <location>
        <begin position="55"/>
        <end position="68"/>
    </location>
</feature>
<evidence type="ECO:0000313" key="5">
    <source>
        <dbReference type="Proteomes" id="UP001501257"/>
    </source>
</evidence>
<dbReference type="EMBL" id="BAABLK010000020">
    <property type="protein sequence ID" value="GAA5226415.1"/>
    <property type="molecule type" value="Genomic_DNA"/>
</dbReference>
<feature type="region of interest" description="Disordered" evidence="1">
    <location>
        <begin position="26"/>
        <end position="79"/>
    </location>
</feature>
<feature type="compositionally biased region" description="Low complexity" evidence="1">
    <location>
        <begin position="26"/>
        <end position="35"/>
    </location>
</feature>
<protein>
    <recommendedName>
        <fullName evidence="3">PepSY domain-containing protein</fullName>
    </recommendedName>
</protein>
<evidence type="ECO:0000256" key="2">
    <source>
        <dbReference type="SAM" id="SignalP"/>
    </source>
</evidence>
<feature type="compositionally biased region" description="Polar residues" evidence="1">
    <location>
        <begin position="36"/>
        <end position="54"/>
    </location>
</feature>
<feature type="domain" description="PepSY" evidence="3">
    <location>
        <begin position="160"/>
        <end position="216"/>
    </location>
</feature>
<dbReference type="RefSeq" id="WP_210100644.1">
    <property type="nucleotide sequence ID" value="NZ_BAABLK010000020.1"/>
</dbReference>
<keyword evidence="5" id="KW-1185">Reference proteome</keyword>
<reference evidence="5" key="1">
    <citation type="journal article" date="2019" name="Int. J. Syst. Evol. Microbiol.">
        <title>The Global Catalogue of Microorganisms (GCM) 10K type strain sequencing project: providing services to taxonomists for standard genome sequencing and annotation.</title>
        <authorList>
            <consortium name="The Broad Institute Genomics Platform"/>
            <consortium name="The Broad Institute Genome Sequencing Center for Infectious Disease"/>
            <person name="Wu L."/>
            <person name="Ma J."/>
        </authorList>
    </citation>
    <scope>NUCLEOTIDE SEQUENCE [LARGE SCALE GENOMIC DNA]</scope>
    <source>
        <strain evidence="5">JCM 18952</strain>
    </source>
</reference>
<sequence>MRISAGLTLAASTAACLALFTGCSGTGSTTDTTPSNDAPSTAPVSSEPTGSTPMSSQAPSSGASQGAAETRDVFENPPAKSWNDALEAARKLFPGDPIEIELEPRDRGGLEYKIELVTDAAQFEVQFDAESLEKLASDEDQAGDDVAKARLKLIDTNDIVALEDAAKTARGKQEGTITSWKLEGKEDGSVKYEFDILPKGNSDDIEVSINAKDGSLIPGS</sequence>
<dbReference type="Gene3D" id="3.10.450.40">
    <property type="match status" value="2"/>
</dbReference>
<organism evidence="4 5">
    <name type="scientific">Paeniglutamicibacter antarcticus</name>
    <dbReference type="NCBI Taxonomy" id="494023"/>
    <lineage>
        <taxon>Bacteria</taxon>
        <taxon>Bacillati</taxon>
        <taxon>Actinomycetota</taxon>
        <taxon>Actinomycetes</taxon>
        <taxon>Micrococcales</taxon>
        <taxon>Micrococcaceae</taxon>
        <taxon>Paeniglutamicibacter</taxon>
    </lineage>
</organism>
<feature type="chain" id="PRO_5045949933" description="PepSY domain-containing protein" evidence="2">
    <location>
        <begin position="27"/>
        <end position="220"/>
    </location>
</feature>
<accession>A0ABP9TLW4</accession>
<dbReference type="Pfam" id="PF03413">
    <property type="entry name" value="PepSY"/>
    <property type="match status" value="2"/>
</dbReference>
<dbReference type="PROSITE" id="PS51257">
    <property type="entry name" value="PROKAR_LIPOPROTEIN"/>
    <property type="match status" value="1"/>
</dbReference>
<comment type="caution">
    <text evidence="4">The sequence shown here is derived from an EMBL/GenBank/DDBJ whole genome shotgun (WGS) entry which is preliminary data.</text>
</comment>